<proteinExistence type="inferred from homology"/>
<organism evidence="9 10">
    <name type="scientific">Methylocystis heyeri</name>
    <dbReference type="NCBI Taxonomy" id="391905"/>
    <lineage>
        <taxon>Bacteria</taxon>
        <taxon>Pseudomonadati</taxon>
        <taxon>Pseudomonadota</taxon>
        <taxon>Alphaproteobacteria</taxon>
        <taxon>Hyphomicrobiales</taxon>
        <taxon>Methylocystaceae</taxon>
        <taxon>Methylocystis</taxon>
    </lineage>
</organism>
<dbReference type="Proteomes" id="UP000309061">
    <property type="component" value="Chromosome"/>
</dbReference>
<keyword evidence="7" id="KW-0653">Protein transport</keyword>
<evidence type="ECO:0000256" key="8">
    <source>
        <dbReference type="SAM" id="Phobius"/>
    </source>
</evidence>
<keyword evidence="7" id="KW-0813">Transport</keyword>
<protein>
    <submittedName>
        <fullName evidence="9">Biopolymer transporter ExbD</fullName>
    </submittedName>
</protein>
<accession>A0A6B8KHW5</accession>
<dbReference type="GO" id="GO:0015031">
    <property type="term" value="P:protein transport"/>
    <property type="evidence" value="ECO:0007669"/>
    <property type="project" value="UniProtKB-KW"/>
</dbReference>
<evidence type="ECO:0000313" key="9">
    <source>
        <dbReference type="EMBL" id="QGM47956.1"/>
    </source>
</evidence>
<keyword evidence="3" id="KW-1003">Cell membrane</keyword>
<feature type="transmembrane region" description="Helical" evidence="8">
    <location>
        <begin position="22"/>
        <end position="42"/>
    </location>
</feature>
<name>A0A6B8KHW5_9HYPH</name>
<dbReference type="PANTHER" id="PTHR30558:SF7">
    <property type="entry name" value="TOL-PAL SYSTEM PROTEIN TOLR"/>
    <property type="match status" value="1"/>
</dbReference>
<reference evidence="9 10" key="1">
    <citation type="submission" date="2019-11" db="EMBL/GenBank/DDBJ databases">
        <title>The genome sequence of Methylocystis heyeri.</title>
        <authorList>
            <person name="Oshkin I.Y."/>
            <person name="Miroshnikov K."/>
            <person name="Dedysh S.N."/>
        </authorList>
    </citation>
    <scope>NUCLEOTIDE SEQUENCE [LARGE SCALE GENOMIC DNA]</scope>
    <source>
        <strain evidence="9 10">H2</strain>
    </source>
</reference>
<evidence type="ECO:0000256" key="6">
    <source>
        <dbReference type="ARBA" id="ARBA00023136"/>
    </source>
</evidence>
<evidence type="ECO:0000256" key="4">
    <source>
        <dbReference type="ARBA" id="ARBA00022692"/>
    </source>
</evidence>
<evidence type="ECO:0000313" key="10">
    <source>
        <dbReference type="Proteomes" id="UP000309061"/>
    </source>
</evidence>
<evidence type="ECO:0000256" key="5">
    <source>
        <dbReference type="ARBA" id="ARBA00022989"/>
    </source>
</evidence>
<evidence type="ECO:0000256" key="1">
    <source>
        <dbReference type="ARBA" id="ARBA00004162"/>
    </source>
</evidence>
<sequence>MSVGKRATGGFQPLAEINVTPLVDVMLVLLIIFMVTAPMMAAGMKVDLPQAHSAKPLNPKEPVVITIAKGGKLMLNADEVPLDRLVDAVRAKVNGDLAHVIHLRGDKDAAIGDMVALMDRLSSHGLTHIAILSKREAPAKEAKGAGK</sequence>
<dbReference type="GO" id="GO:0022857">
    <property type="term" value="F:transmembrane transporter activity"/>
    <property type="evidence" value="ECO:0007669"/>
    <property type="project" value="InterPro"/>
</dbReference>
<dbReference type="EMBL" id="CP046052">
    <property type="protein sequence ID" value="QGM47956.1"/>
    <property type="molecule type" value="Genomic_DNA"/>
</dbReference>
<evidence type="ECO:0000256" key="3">
    <source>
        <dbReference type="ARBA" id="ARBA00022475"/>
    </source>
</evidence>
<evidence type="ECO:0000256" key="2">
    <source>
        <dbReference type="ARBA" id="ARBA00005811"/>
    </source>
</evidence>
<dbReference type="PANTHER" id="PTHR30558">
    <property type="entry name" value="EXBD MEMBRANE COMPONENT OF PMF-DRIVEN MACROMOLECULE IMPORT SYSTEM"/>
    <property type="match status" value="1"/>
</dbReference>
<keyword evidence="4 7" id="KW-0812">Transmembrane</keyword>
<comment type="subcellular location">
    <subcellularLocation>
        <location evidence="1">Cell membrane</location>
        <topology evidence="1">Single-pass membrane protein</topology>
    </subcellularLocation>
    <subcellularLocation>
        <location evidence="7">Cell membrane</location>
        <topology evidence="7">Single-pass type II membrane protein</topology>
    </subcellularLocation>
</comment>
<keyword evidence="10" id="KW-1185">Reference proteome</keyword>
<dbReference type="InterPro" id="IPR003400">
    <property type="entry name" value="ExbD"/>
</dbReference>
<comment type="similarity">
    <text evidence="2 7">Belongs to the ExbD/TolR family.</text>
</comment>
<evidence type="ECO:0000256" key="7">
    <source>
        <dbReference type="RuleBase" id="RU003879"/>
    </source>
</evidence>
<dbReference type="Pfam" id="PF02472">
    <property type="entry name" value="ExbD"/>
    <property type="match status" value="1"/>
</dbReference>
<keyword evidence="5 8" id="KW-1133">Transmembrane helix</keyword>
<dbReference type="GO" id="GO:0005886">
    <property type="term" value="C:plasma membrane"/>
    <property type="evidence" value="ECO:0007669"/>
    <property type="project" value="UniProtKB-SubCell"/>
</dbReference>
<dbReference type="AlphaFoldDB" id="A0A6B8KHW5"/>
<dbReference type="KEGG" id="mhey:H2LOC_005055"/>
<gene>
    <name evidence="9" type="ORF">H2LOC_005055</name>
</gene>
<keyword evidence="6 8" id="KW-0472">Membrane</keyword>
<dbReference type="OrthoDB" id="9798629at2"/>
<dbReference type="Gene3D" id="3.30.420.270">
    <property type="match status" value="1"/>
</dbReference>